<protein>
    <submittedName>
        <fullName evidence="2">Glycosyltransferase family 39 protein</fullName>
    </submittedName>
</protein>
<comment type="caution">
    <text evidence="2">The sequence shown here is derived from an EMBL/GenBank/DDBJ whole genome shotgun (WGS) entry which is preliminary data.</text>
</comment>
<dbReference type="Proteomes" id="UP000807825">
    <property type="component" value="Unassembled WGS sequence"/>
</dbReference>
<feature type="transmembrane region" description="Helical" evidence="1">
    <location>
        <begin position="154"/>
        <end position="172"/>
    </location>
</feature>
<dbReference type="EMBL" id="JACRDE010000343">
    <property type="protein sequence ID" value="MBI5250413.1"/>
    <property type="molecule type" value="Genomic_DNA"/>
</dbReference>
<feature type="transmembrane region" description="Helical" evidence="1">
    <location>
        <begin position="131"/>
        <end position="148"/>
    </location>
</feature>
<feature type="transmembrane region" description="Helical" evidence="1">
    <location>
        <begin position="20"/>
        <end position="41"/>
    </location>
</feature>
<dbReference type="AlphaFoldDB" id="A0A9D6V461"/>
<evidence type="ECO:0000256" key="1">
    <source>
        <dbReference type="SAM" id="Phobius"/>
    </source>
</evidence>
<keyword evidence="1" id="KW-1133">Transmembrane helix</keyword>
<accession>A0A9D6V461</accession>
<evidence type="ECO:0000313" key="2">
    <source>
        <dbReference type="EMBL" id="MBI5250413.1"/>
    </source>
</evidence>
<feature type="transmembrane region" description="Helical" evidence="1">
    <location>
        <begin position="97"/>
        <end position="124"/>
    </location>
</feature>
<organism evidence="2 3">
    <name type="scientific">Desulfomonile tiedjei</name>
    <dbReference type="NCBI Taxonomy" id="2358"/>
    <lineage>
        <taxon>Bacteria</taxon>
        <taxon>Pseudomonadati</taxon>
        <taxon>Thermodesulfobacteriota</taxon>
        <taxon>Desulfomonilia</taxon>
        <taxon>Desulfomonilales</taxon>
        <taxon>Desulfomonilaceae</taxon>
        <taxon>Desulfomonile</taxon>
    </lineage>
</organism>
<evidence type="ECO:0000313" key="3">
    <source>
        <dbReference type="Proteomes" id="UP000807825"/>
    </source>
</evidence>
<sequence>MDENRSGVAKSLNPCARTSILGDAAHLLMLISLWVVFVLIVNPCGEFMVNDDWAFTKALENLVTHGSLGSTGWGPGWAPGGPSLIAHLLWARLFIELFGFSLTVLRISVLFLGILASLGFWLLLRFSGNSRAVCFVATLTLILNPLFFSQCFTFMTDITFLSFAIFSMLFIFI</sequence>
<keyword evidence="1" id="KW-0472">Membrane</keyword>
<name>A0A9D6V461_9BACT</name>
<keyword evidence="1" id="KW-0812">Transmembrane</keyword>
<reference evidence="2" key="1">
    <citation type="submission" date="2020-07" db="EMBL/GenBank/DDBJ databases">
        <title>Huge and variable diversity of episymbiotic CPR bacteria and DPANN archaea in groundwater ecosystems.</title>
        <authorList>
            <person name="He C.Y."/>
            <person name="Keren R."/>
            <person name="Whittaker M."/>
            <person name="Farag I.F."/>
            <person name="Doudna J."/>
            <person name="Cate J.H.D."/>
            <person name="Banfield J.F."/>
        </authorList>
    </citation>
    <scope>NUCLEOTIDE SEQUENCE</scope>
    <source>
        <strain evidence="2">NC_groundwater_1664_Pr3_B-0.1um_52_9</strain>
    </source>
</reference>
<proteinExistence type="predicted"/>
<gene>
    <name evidence="2" type="ORF">HY912_13045</name>
</gene>
<feature type="non-terminal residue" evidence="2">
    <location>
        <position position="173"/>
    </location>
</feature>